<feature type="chain" id="PRO_5046471682" evidence="2">
    <location>
        <begin position="27"/>
        <end position="395"/>
    </location>
</feature>
<dbReference type="PANTHER" id="PTHR12558">
    <property type="entry name" value="CELL DIVISION CYCLE 16,23,27"/>
    <property type="match status" value="1"/>
</dbReference>
<dbReference type="InterPro" id="IPR011990">
    <property type="entry name" value="TPR-like_helical_dom_sf"/>
</dbReference>
<keyword evidence="4" id="KW-1185">Reference proteome</keyword>
<dbReference type="SUPFAM" id="SSF48452">
    <property type="entry name" value="TPR-like"/>
    <property type="match status" value="1"/>
</dbReference>
<organism evidence="3 4">
    <name type="scientific">Thalassotalea castellviae</name>
    <dbReference type="NCBI Taxonomy" id="3075612"/>
    <lineage>
        <taxon>Bacteria</taxon>
        <taxon>Pseudomonadati</taxon>
        <taxon>Pseudomonadota</taxon>
        <taxon>Gammaproteobacteria</taxon>
        <taxon>Alteromonadales</taxon>
        <taxon>Colwelliaceae</taxon>
        <taxon>Thalassotalea</taxon>
    </lineage>
</organism>
<dbReference type="RefSeq" id="WP_311575352.1">
    <property type="nucleotide sequence ID" value="NZ_JAVRIF010000001.1"/>
</dbReference>
<evidence type="ECO:0000256" key="1">
    <source>
        <dbReference type="PROSITE-ProRule" id="PRU00339"/>
    </source>
</evidence>
<proteinExistence type="predicted"/>
<name>A0ABU2ZWB1_9GAMM</name>
<feature type="signal peptide" evidence="2">
    <location>
        <begin position="1"/>
        <end position="26"/>
    </location>
</feature>
<feature type="repeat" description="TPR" evidence="1">
    <location>
        <begin position="240"/>
        <end position="273"/>
    </location>
</feature>
<keyword evidence="2" id="KW-0732">Signal</keyword>
<sequence>MLKLSYKKLFIIFSWLFIVSCQSTIATSDNTSIYNELYLDDEFEVDSAQSIESEEEVFALDDEMKLMVTEKLLSVRAPNKRAKRLLRHIFAKENIDLAYQSAANLTASQAYHSQTANCMSLTIMAYALAKEAGLDVKFQDVKVPEYWVRNGQYNMLTGHVNLILTEAKVPNKTVVYGRELLQIDFDPDIYKKSFPKKVITKNTVLAMFYNNKGAHALVDQNYQLSYKYLKQATLVDPSFSSAWGNLGILYKLNDLTDFAEKTYRHAIELDNDNLTALTNLSLLLEDNNNLEQARKIEKMLHDKRIKNPYYHALLADEAFFRGENQKALKHYKRAIRMDNKVHEFYFGIAKVYYALNRIERAENAMNKAIAYNRASAIESQYLAKLNFLKDLEIAN</sequence>
<dbReference type="Pfam" id="PF13181">
    <property type="entry name" value="TPR_8"/>
    <property type="match status" value="1"/>
</dbReference>
<dbReference type="Gene3D" id="1.25.40.10">
    <property type="entry name" value="Tetratricopeptide repeat domain"/>
    <property type="match status" value="2"/>
</dbReference>
<keyword evidence="1" id="KW-0802">TPR repeat</keyword>
<comment type="caution">
    <text evidence="3">The sequence shown here is derived from an EMBL/GenBank/DDBJ whole genome shotgun (WGS) entry which is preliminary data.</text>
</comment>
<dbReference type="EMBL" id="JAVRIF010000001">
    <property type="protein sequence ID" value="MDT0601994.1"/>
    <property type="molecule type" value="Genomic_DNA"/>
</dbReference>
<dbReference type="PROSITE" id="PS50005">
    <property type="entry name" value="TPR"/>
    <property type="match status" value="1"/>
</dbReference>
<evidence type="ECO:0000313" key="3">
    <source>
        <dbReference type="EMBL" id="MDT0601994.1"/>
    </source>
</evidence>
<reference evidence="3 4" key="1">
    <citation type="submission" date="2023-09" db="EMBL/GenBank/DDBJ databases">
        <authorList>
            <person name="Rey-Velasco X."/>
        </authorList>
    </citation>
    <scope>NUCLEOTIDE SEQUENCE [LARGE SCALE GENOMIC DNA]</scope>
    <source>
        <strain evidence="3 4">W431</strain>
    </source>
</reference>
<evidence type="ECO:0000256" key="2">
    <source>
        <dbReference type="SAM" id="SignalP"/>
    </source>
</evidence>
<dbReference type="InterPro" id="IPR019734">
    <property type="entry name" value="TPR_rpt"/>
</dbReference>
<dbReference type="PANTHER" id="PTHR12558:SF13">
    <property type="entry name" value="CELL DIVISION CYCLE PROTEIN 27 HOMOLOG"/>
    <property type="match status" value="1"/>
</dbReference>
<dbReference type="PROSITE" id="PS51257">
    <property type="entry name" value="PROKAR_LIPOPROTEIN"/>
    <property type="match status" value="1"/>
</dbReference>
<dbReference type="Pfam" id="PF14559">
    <property type="entry name" value="TPR_19"/>
    <property type="match status" value="1"/>
</dbReference>
<evidence type="ECO:0000313" key="4">
    <source>
        <dbReference type="Proteomes" id="UP001266357"/>
    </source>
</evidence>
<dbReference type="Proteomes" id="UP001266357">
    <property type="component" value="Unassembled WGS sequence"/>
</dbReference>
<dbReference type="SMART" id="SM00028">
    <property type="entry name" value="TPR"/>
    <property type="match status" value="4"/>
</dbReference>
<protein>
    <submittedName>
        <fullName evidence="3">Tetratricopeptide repeat protein</fullName>
    </submittedName>
</protein>
<accession>A0ABU2ZWB1</accession>
<gene>
    <name evidence="3" type="ORF">RM573_00095</name>
</gene>